<proteinExistence type="predicted"/>
<gene>
    <name evidence="1" type="ORF">NFRAN_1278</name>
</gene>
<dbReference type="EMBL" id="LR216287">
    <property type="protein sequence ID" value="VFJ13600.1"/>
    <property type="molecule type" value="Genomic_DNA"/>
</dbReference>
<keyword evidence="2" id="KW-1185">Reference proteome</keyword>
<dbReference type="SUPFAM" id="SSF54909">
    <property type="entry name" value="Dimeric alpha+beta barrel"/>
    <property type="match status" value="1"/>
</dbReference>
<dbReference type="Gene3D" id="3.30.70.100">
    <property type="match status" value="1"/>
</dbReference>
<organism evidence="1 2">
    <name type="scientific">Candidatus Nitrosocosmicus franklandianus</name>
    <dbReference type="NCBI Taxonomy" id="1798806"/>
    <lineage>
        <taxon>Archaea</taxon>
        <taxon>Nitrososphaerota</taxon>
        <taxon>Nitrososphaeria</taxon>
        <taxon>Nitrososphaerales</taxon>
        <taxon>Nitrososphaeraceae</taxon>
        <taxon>Candidatus Nitrosocosmicus</taxon>
    </lineage>
</organism>
<dbReference type="Proteomes" id="UP000294299">
    <property type="component" value="Chromosome NFRAN"/>
</dbReference>
<evidence type="ECO:0000313" key="2">
    <source>
        <dbReference type="Proteomes" id="UP000294299"/>
    </source>
</evidence>
<name>A0A484ID58_9ARCH</name>
<dbReference type="InterPro" id="IPR011008">
    <property type="entry name" value="Dimeric_a/b-barrel"/>
</dbReference>
<dbReference type="OrthoDB" id="8813at2157"/>
<reference evidence="1 2" key="1">
    <citation type="submission" date="2019-02" db="EMBL/GenBank/DDBJ databases">
        <authorList>
            <person name="Lehtovirta-Morley E L."/>
        </authorList>
    </citation>
    <scope>NUCLEOTIDE SEQUENCE [LARGE SCALE GENOMIC DNA]</scope>
    <source>
        <strain evidence="1">NFRAN1</strain>
    </source>
</reference>
<dbReference type="RefSeq" id="WP_134483552.1">
    <property type="nucleotide sequence ID" value="NZ_LR216287.1"/>
</dbReference>
<dbReference type="GeneID" id="39420663"/>
<accession>A0A484ID58</accession>
<evidence type="ECO:0008006" key="3">
    <source>
        <dbReference type="Google" id="ProtNLM"/>
    </source>
</evidence>
<protein>
    <recommendedName>
        <fullName evidence="3">DUF1428 domain-containing protein</fullName>
    </recommendedName>
</protein>
<dbReference type="KEGG" id="nfn:NFRAN_1278"/>
<evidence type="ECO:0000313" key="1">
    <source>
        <dbReference type="EMBL" id="VFJ13600.1"/>
    </source>
</evidence>
<dbReference type="Pfam" id="PF07237">
    <property type="entry name" value="DUF1428"/>
    <property type="match status" value="1"/>
</dbReference>
<dbReference type="AlphaFoldDB" id="A0A484ID58"/>
<sequence>MSNAGTSGSSSFKDKIPRNHIEIFLYRAPTKNHDAMMEVNRKSRDFFMKHGASSFEVFSLENRENIMEFVNLSKTISASEEEEVWLEIQSYRDAEHVKEFSKSMEGDTSIESLYKEFTQLITPGSVVSFGGFNKLVQVSFDS</sequence>
<dbReference type="InterPro" id="IPR009874">
    <property type="entry name" value="DUF1428"/>
</dbReference>